<dbReference type="EMBL" id="GEBQ01006589">
    <property type="protein sequence ID" value="JAT33388.1"/>
    <property type="molecule type" value="Transcribed_RNA"/>
</dbReference>
<accession>A0A1B6MBT9</accession>
<feature type="region of interest" description="Disordered" evidence="1">
    <location>
        <begin position="1"/>
        <end position="21"/>
    </location>
</feature>
<dbReference type="AlphaFoldDB" id="A0A1B6MBT9"/>
<feature type="non-terminal residue" evidence="2">
    <location>
        <position position="1"/>
    </location>
</feature>
<reference evidence="2" key="1">
    <citation type="submission" date="2015-11" db="EMBL/GenBank/DDBJ databases">
        <title>De novo transcriptome assembly of four potential Pierce s Disease insect vectors from Arizona vineyards.</title>
        <authorList>
            <person name="Tassone E.E."/>
        </authorList>
    </citation>
    <scope>NUCLEOTIDE SEQUENCE</scope>
</reference>
<protein>
    <submittedName>
        <fullName evidence="2">Uncharacterized protein</fullName>
    </submittedName>
</protein>
<evidence type="ECO:0000256" key="1">
    <source>
        <dbReference type="SAM" id="MobiDB-lite"/>
    </source>
</evidence>
<evidence type="ECO:0000313" key="2">
    <source>
        <dbReference type="EMBL" id="JAT33388.1"/>
    </source>
</evidence>
<name>A0A1B6MBT9_9HEMI</name>
<feature type="compositionally biased region" description="Polar residues" evidence="1">
    <location>
        <begin position="1"/>
        <end position="19"/>
    </location>
</feature>
<sequence>NSSVNNQSKANHKIMSSKNTDNDIENLNFEVLKSSSHRRKYTSSYNNEALKKKNGPNVLKLQKESKPTEILETLMNKNKNYRLQSQKVPKLSQSPVKPCTVRLLRLEESFLGWDYDTENFYGFEEEKCGTNTETGTNSNVKGGFRGWDSDITHSIKGLVAVGFLIENLSNSDS</sequence>
<gene>
    <name evidence="2" type="ORF">g.26683</name>
</gene>
<organism evidence="2">
    <name type="scientific">Graphocephala atropunctata</name>
    <dbReference type="NCBI Taxonomy" id="36148"/>
    <lineage>
        <taxon>Eukaryota</taxon>
        <taxon>Metazoa</taxon>
        <taxon>Ecdysozoa</taxon>
        <taxon>Arthropoda</taxon>
        <taxon>Hexapoda</taxon>
        <taxon>Insecta</taxon>
        <taxon>Pterygota</taxon>
        <taxon>Neoptera</taxon>
        <taxon>Paraneoptera</taxon>
        <taxon>Hemiptera</taxon>
        <taxon>Auchenorrhyncha</taxon>
        <taxon>Membracoidea</taxon>
        <taxon>Cicadellidae</taxon>
        <taxon>Cicadellinae</taxon>
        <taxon>Cicadellini</taxon>
        <taxon>Graphocephala</taxon>
    </lineage>
</organism>
<proteinExistence type="predicted"/>